<keyword evidence="1" id="KW-0614">Plasmid</keyword>
<evidence type="ECO:0000313" key="2">
    <source>
        <dbReference type="Proteomes" id="UP001163036"/>
    </source>
</evidence>
<protein>
    <submittedName>
        <fullName evidence="1">Uncharacterized protein</fullName>
    </submittedName>
</protein>
<geneLocation type="plasmid" evidence="1 2">
    <name>pVP-16-VB00198-1</name>
</geneLocation>
<dbReference type="Gene3D" id="1.10.460.10">
    <property type="entry name" value="Topoisomerase I, domain 2"/>
    <property type="match status" value="1"/>
</dbReference>
<organism evidence="1 2">
    <name type="scientific">Vibrio parahaemolyticus</name>
    <dbReference type="NCBI Taxonomy" id="670"/>
    <lineage>
        <taxon>Bacteria</taxon>
        <taxon>Pseudomonadati</taxon>
        <taxon>Pseudomonadota</taxon>
        <taxon>Gammaproteobacteria</taxon>
        <taxon>Vibrionales</taxon>
        <taxon>Vibrionaceae</taxon>
        <taxon>Vibrio</taxon>
    </lineage>
</organism>
<sequence length="337" mass="39322">MNNVLILCEKTAMAKDLKRAVLELADSDVVSFYGLGFLEYDYPRHLPISNCPLIIPVKYKVKDTRYFPNSNLTIDYRSLIKEYRSKINDYNEILIVCDMDNRGIYCSQLSITELLRDSGFTGKVTILRSESFDQETLRMSWKYRKVYVFDNEMFQRAKAKYYFDWLWNINSAPVFGKALAMAGAKSDLIFSKYELMTFHCIYNELPDSNIDVYIISFLQDYKGTGKYFKNCEKDDYQLSSIYPSSKPCTLKAFEGIASPSSRSAILEQLVNRGLLEKVNDQYVVTKAGSKFYGLLHKRSFDPDLPFRLQFWSLENDYEAIESYISKYFSRQKRFNAV</sequence>
<reference evidence="1" key="1">
    <citation type="submission" date="2022-05" db="EMBL/GenBank/DDBJ databases">
        <title>Megaplasmid of Vibrio parahaemolyticus.</title>
        <authorList>
            <person name="Strauch E."/>
            <person name="Borowiak M."/>
        </authorList>
    </citation>
    <scope>NUCLEOTIDE SEQUENCE</scope>
    <source>
        <strain evidence="1">16-VB00198</strain>
        <plasmid evidence="1">pVP-16-VB00198-1</plasmid>
    </source>
</reference>
<name>A0AA46ZA88_VIBPH</name>
<proteinExistence type="predicted"/>
<dbReference type="EMBL" id="CP097357">
    <property type="protein sequence ID" value="UYV30415.1"/>
    <property type="molecule type" value="Genomic_DNA"/>
</dbReference>
<dbReference type="RefSeq" id="WP_264400381.1">
    <property type="nucleotide sequence ID" value="NZ_CP062152.1"/>
</dbReference>
<accession>A0AA46ZA88</accession>
<evidence type="ECO:0000313" key="1">
    <source>
        <dbReference type="EMBL" id="UYV30415.1"/>
    </source>
</evidence>
<dbReference type="InterPro" id="IPR013824">
    <property type="entry name" value="Topo_IA_cen_sub1"/>
</dbReference>
<dbReference type="AlphaFoldDB" id="A0AA46ZA88"/>
<dbReference type="Proteomes" id="UP001163036">
    <property type="component" value="Plasmid pVP-16-VB00198-1"/>
</dbReference>
<gene>
    <name evidence="1" type="ORF">M5598_25745</name>
</gene>